<sequence>MVSDGIKTQYDALRTFATHLDTVEEALQKSGDMVGSCVGDPGIFGITGGQLYGAGASMHCAKARDHLHDYSAKVKDFSEKVRDSAQKYQEGDKDAEDSIMSAAKGLGEVKVK</sequence>
<proteinExistence type="predicted"/>
<evidence type="ECO:0000313" key="1">
    <source>
        <dbReference type="EMBL" id="SEO43604.1"/>
    </source>
</evidence>
<keyword evidence="2" id="KW-1185">Reference proteome</keyword>
<protein>
    <submittedName>
        <fullName evidence="1">Excreted virulence factor EspC, type VII ESX diderm</fullName>
    </submittedName>
</protein>
<organism evidence="1 2">
    <name type="scientific">Amycolatopsis saalfeldensis</name>
    <dbReference type="NCBI Taxonomy" id="394193"/>
    <lineage>
        <taxon>Bacteria</taxon>
        <taxon>Bacillati</taxon>
        <taxon>Actinomycetota</taxon>
        <taxon>Actinomycetes</taxon>
        <taxon>Pseudonocardiales</taxon>
        <taxon>Pseudonocardiaceae</taxon>
        <taxon>Amycolatopsis</taxon>
    </lineage>
</organism>
<dbReference type="GO" id="GO:0009306">
    <property type="term" value="P:protein secretion"/>
    <property type="evidence" value="ECO:0007669"/>
    <property type="project" value="InterPro"/>
</dbReference>
<dbReference type="InterPro" id="IPR022536">
    <property type="entry name" value="EspC"/>
</dbReference>
<dbReference type="STRING" id="394193.SAMN04489732_10112"/>
<dbReference type="Pfam" id="PF10824">
    <property type="entry name" value="T7SS_ESX_EspC"/>
    <property type="match status" value="1"/>
</dbReference>
<gene>
    <name evidence="1" type="ORF">SAMN04489732_10112</name>
</gene>
<dbReference type="EMBL" id="FOEF01000001">
    <property type="protein sequence ID" value="SEO43604.1"/>
    <property type="molecule type" value="Genomic_DNA"/>
</dbReference>
<evidence type="ECO:0000313" key="2">
    <source>
        <dbReference type="Proteomes" id="UP000198582"/>
    </source>
</evidence>
<name>A0A1H8PPK4_9PSEU</name>
<reference evidence="1 2" key="1">
    <citation type="submission" date="2016-10" db="EMBL/GenBank/DDBJ databases">
        <authorList>
            <person name="de Groot N.N."/>
        </authorList>
    </citation>
    <scope>NUCLEOTIDE SEQUENCE [LARGE SCALE GENOMIC DNA]</scope>
    <source>
        <strain evidence="1 2">DSM 44993</strain>
    </source>
</reference>
<dbReference type="OrthoDB" id="3628301at2"/>
<dbReference type="Proteomes" id="UP000198582">
    <property type="component" value="Unassembled WGS sequence"/>
</dbReference>
<accession>A0A1H8PPK4</accession>
<dbReference type="AlphaFoldDB" id="A0A1H8PPK4"/>